<feature type="domain" description="Hydantoinase/oxoprolinase N-terminal" evidence="2">
    <location>
        <begin position="12"/>
        <end position="185"/>
    </location>
</feature>
<dbReference type="PANTHER" id="PTHR11365:SF23">
    <property type="entry name" value="HYPOTHETICAL 5-OXOPROLINASE (EUROFUNG)-RELATED"/>
    <property type="match status" value="1"/>
</dbReference>
<feature type="domain" description="Acetophenone carboxylase-like C-terminal" evidence="3">
    <location>
        <begin position="514"/>
        <end position="687"/>
    </location>
</feature>
<dbReference type="GO" id="GO:0005829">
    <property type="term" value="C:cytosol"/>
    <property type="evidence" value="ECO:0007669"/>
    <property type="project" value="TreeGrafter"/>
</dbReference>
<dbReference type="GO" id="GO:0006749">
    <property type="term" value="P:glutathione metabolic process"/>
    <property type="evidence" value="ECO:0007669"/>
    <property type="project" value="TreeGrafter"/>
</dbReference>
<dbReference type="InterPro" id="IPR045079">
    <property type="entry name" value="Oxoprolinase-like"/>
</dbReference>
<dbReference type="PANTHER" id="PTHR11365">
    <property type="entry name" value="5-OXOPROLINASE RELATED"/>
    <property type="match status" value="1"/>
</dbReference>
<dbReference type="InterPro" id="IPR002821">
    <property type="entry name" value="Hydantoinase_A"/>
</dbReference>
<dbReference type="Pfam" id="PF01968">
    <property type="entry name" value="Hydantoinase_A"/>
    <property type="match status" value="1"/>
</dbReference>
<organism evidence="4 5">
    <name type="scientific">Paraburkholderia elongata</name>
    <dbReference type="NCBI Taxonomy" id="2675747"/>
    <lineage>
        <taxon>Bacteria</taxon>
        <taxon>Pseudomonadati</taxon>
        <taxon>Pseudomonadota</taxon>
        <taxon>Betaproteobacteria</taxon>
        <taxon>Burkholderiales</taxon>
        <taxon>Burkholderiaceae</taxon>
        <taxon>Paraburkholderia</taxon>
    </lineage>
</organism>
<dbReference type="EMBL" id="WOEZ01000001">
    <property type="protein sequence ID" value="NPT53059.1"/>
    <property type="molecule type" value="Genomic_DNA"/>
</dbReference>
<evidence type="ECO:0000313" key="5">
    <source>
        <dbReference type="Proteomes" id="UP000655523"/>
    </source>
</evidence>
<feature type="domain" description="Hydantoinase A/oxoprolinase" evidence="1">
    <location>
        <begin position="207"/>
        <end position="498"/>
    </location>
</feature>
<dbReference type="Pfam" id="PF19278">
    <property type="entry name" value="Hydant_A_C"/>
    <property type="match status" value="1"/>
</dbReference>
<comment type="caution">
    <text evidence="4">The sequence shown here is derived from an EMBL/GenBank/DDBJ whole genome shotgun (WGS) entry which is preliminary data.</text>
</comment>
<name>A0A972NIT1_9BURK</name>
<proteinExistence type="predicted"/>
<dbReference type="AlphaFoldDB" id="A0A972NIT1"/>
<dbReference type="Proteomes" id="UP000655523">
    <property type="component" value="Unassembled WGS sequence"/>
</dbReference>
<dbReference type="InterPro" id="IPR049517">
    <property type="entry name" value="ACX-like_C"/>
</dbReference>
<reference evidence="4 5" key="1">
    <citation type="submission" date="2019-11" db="EMBL/GenBank/DDBJ databases">
        <title>Metabolism of dissolved organic matter in forest soils.</title>
        <authorList>
            <person name="Cyle K.T."/>
            <person name="Wilhelm R.C."/>
            <person name="Martinez C.E."/>
        </authorList>
    </citation>
    <scope>NUCLEOTIDE SEQUENCE [LARGE SCALE GENOMIC DNA]</scope>
    <source>
        <strain evidence="4 5">5N</strain>
    </source>
</reference>
<evidence type="ECO:0000259" key="2">
    <source>
        <dbReference type="Pfam" id="PF05378"/>
    </source>
</evidence>
<dbReference type="GO" id="GO:0017168">
    <property type="term" value="F:5-oxoprolinase (ATP-hydrolyzing) activity"/>
    <property type="evidence" value="ECO:0007669"/>
    <property type="project" value="TreeGrafter"/>
</dbReference>
<protein>
    <submittedName>
        <fullName evidence="4">Hydantoinase/oxoprolinase family protein</fullName>
    </submittedName>
</protein>
<evidence type="ECO:0000313" key="4">
    <source>
        <dbReference type="EMBL" id="NPT53059.1"/>
    </source>
</evidence>
<gene>
    <name evidence="4" type="ORF">GNZ13_00110</name>
</gene>
<dbReference type="InterPro" id="IPR008040">
    <property type="entry name" value="Hydant_A_N"/>
</dbReference>
<dbReference type="RefSeq" id="WP_172159384.1">
    <property type="nucleotide sequence ID" value="NZ_WOEZ01000001.1"/>
</dbReference>
<evidence type="ECO:0000259" key="3">
    <source>
        <dbReference type="Pfam" id="PF19278"/>
    </source>
</evidence>
<keyword evidence="5" id="KW-1185">Reference proteome</keyword>
<dbReference type="Pfam" id="PF05378">
    <property type="entry name" value="Hydant_A_N"/>
    <property type="match status" value="1"/>
</dbReference>
<accession>A0A972NIT1</accession>
<evidence type="ECO:0000259" key="1">
    <source>
        <dbReference type="Pfam" id="PF01968"/>
    </source>
</evidence>
<sequence>MRQHKGMGARMRIAADVGGTFTDVTTFDPATGELRLGKTLSTNDRIVDGIKLGVRKAGSDFADASLFLHGATVAINTILERSGARAVLVTTRGFRDIYEIGRINRPDAYNLFFKKHVPLIPRSARFEVSERVDSSGAVLEALSGESLEQLAREIQRSGANAIAIAFLNAYRNPTHELQVKAFLEQRFPTAFISASHELSREYREFERTSTVAANVYVGPRVQTYLDEIDGDLKQIGFGGRFLIVQSTGGLFDLAQARQECIRMLESGPAAGVIGVRALCEQIGLRDAIAFDMGGTTAKSGVVVNGEALVANQVMIGGYAEGLPAQIPMIDIQEVGTGGGSIARVTSGGALRVGPQSAGSKPGPACYGLGGIEPTVTDANLVLGRLSSERFLGGDMKLDPALAKAALDRFVGEPLGISTEKAADGIIRIAASSMANVVKRVTTERGLDVRDFPMVAIGGAGPLHASLIARELRISKVIIPNAPGHFSAYGMLVADLRRDFAQTMFVRLAEVDFDTMNALHEAMEVQGTADVQQASDQSGKVEITRFADMRYIGQEHAVTVELPMQAYQKGDVVAIKACFDAEHLLRYGFSSPEQGAEIVSIRSSVAGVMPKPTTDPIDRRGARPLEAYATQDVYFDGHGFLPTPVYRRPELAWQDVVHGPALVEENATTTVLLPGDSLEVDAWGNLHITVGLQ</sequence>